<reference evidence="2 3" key="1">
    <citation type="submission" date="2016-10" db="EMBL/GenBank/DDBJ databases">
        <authorList>
            <person name="de Groot N.N."/>
        </authorList>
    </citation>
    <scope>NUCLEOTIDE SEQUENCE [LARGE SCALE GENOMIC DNA]</scope>
    <source>
        <strain evidence="2 3">DSM 28129</strain>
    </source>
</reference>
<evidence type="ECO:0000313" key="3">
    <source>
        <dbReference type="Proteomes" id="UP000198972"/>
    </source>
</evidence>
<dbReference type="Pfam" id="PF03780">
    <property type="entry name" value="Asp23"/>
    <property type="match status" value="1"/>
</dbReference>
<proteinExistence type="inferred from homology"/>
<evidence type="ECO:0000313" key="2">
    <source>
        <dbReference type="EMBL" id="SDF79265.1"/>
    </source>
</evidence>
<dbReference type="Proteomes" id="UP000198972">
    <property type="component" value="Unassembled WGS sequence"/>
</dbReference>
<protein>
    <submittedName>
        <fullName evidence="2">Uncharacterized conserved protein YloU, alkaline shock protein (Asp23) family</fullName>
    </submittedName>
</protein>
<dbReference type="PANTHER" id="PTHR34297:SF2">
    <property type="entry name" value="ASP23_GLS24 FAMILY ENVELOPE STRESS RESPONSE PROTEIN"/>
    <property type="match status" value="1"/>
</dbReference>
<name>A0A1G7NYY2_9BACL</name>
<dbReference type="PANTHER" id="PTHR34297">
    <property type="entry name" value="HYPOTHETICAL CYTOSOLIC PROTEIN-RELATED"/>
    <property type="match status" value="1"/>
</dbReference>
<dbReference type="InterPro" id="IPR005531">
    <property type="entry name" value="Asp23"/>
</dbReference>
<dbReference type="OrthoDB" id="9791482at2"/>
<dbReference type="EMBL" id="FNBG01000017">
    <property type="protein sequence ID" value="SDF79265.1"/>
    <property type="molecule type" value="Genomic_DNA"/>
</dbReference>
<comment type="similarity">
    <text evidence="1">Belongs to the asp23 family.</text>
</comment>
<keyword evidence="3" id="KW-1185">Reference proteome</keyword>
<evidence type="ECO:0000256" key="1">
    <source>
        <dbReference type="ARBA" id="ARBA00005721"/>
    </source>
</evidence>
<sequence length="129" mass="14351">MLIQNVLGSIKISEDVLSKIIGLTTISTNGIASMSTGIIERISNKVNGKSLQNGVELRIVESGLEIHLKIIVYYGVKMHEVCRELQHNVREAVEKLAGLSISTVNVKVQNILNKKRDSREKLLNVQLQF</sequence>
<organism evidence="2 3">
    <name type="scientific">Fontibacillus panacisegetis</name>
    <dbReference type="NCBI Taxonomy" id="670482"/>
    <lineage>
        <taxon>Bacteria</taxon>
        <taxon>Bacillati</taxon>
        <taxon>Bacillota</taxon>
        <taxon>Bacilli</taxon>
        <taxon>Bacillales</taxon>
        <taxon>Paenibacillaceae</taxon>
        <taxon>Fontibacillus</taxon>
    </lineage>
</organism>
<dbReference type="RefSeq" id="WP_091231943.1">
    <property type="nucleotide sequence ID" value="NZ_FNBG01000017.1"/>
</dbReference>
<dbReference type="AlphaFoldDB" id="A0A1G7NYY2"/>
<accession>A0A1G7NYY2</accession>
<dbReference type="STRING" id="670482.SAMN04488542_11753"/>
<gene>
    <name evidence="2" type="ORF">SAMN04488542_11753</name>
</gene>